<dbReference type="AlphaFoldDB" id="X5EF39"/>
<feature type="signal peptide" evidence="2">
    <location>
        <begin position="1"/>
        <end position="20"/>
    </location>
</feature>
<sequence>MTRIPVFARARSRMSRVVLAFGAGTTLLFGASACSFETVFSTTEDDSTADRALALSAPGSADLWRTSGTGPDSLNDDAEPGTPMEFVDPALLEDGELPPRMTVTEAQSLQVLQKLADMVQEEGRRISEVATLRVYLTPEDGTDDGADFEGWNRAYRTFFANLDPLTGDSLLTGTSAVTLTAETSPSTTSEPSGPSGPSDSDTPSDDEAPSTSPDAEPTDTTGGVDDDTDDTDDDDSRYSGETNPTKPTVVTVGVAEQPVEGWLVQVEAEVIFDNE</sequence>
<feature type="chain" id="PRO_5038747703" evidence="2">
    <location>
        <begin position="21"/>
        <end position="275"/>
    </location>
</feature>
<dbReference type="KEGG" id="cgy:CGLY_13880"/>
<keyword evidence="2" id="KW-0732">Signal</keyword>
<feature type="compositionally biased region" description="Acidic residues" evidence="1">
    <location>
        <begin position="224"/>
        <end position="235"/>
    </location>
</feature>
<organism evidence="3 4">
    <name type="scientific">Corynebacterium glyciniphilum AJ 3170</name>
    <dbReference type="NCBI Taxonomy" id="1404245"/>
    <lineage>
        <taxon>Bacteria</taxon>
        <taxon>Bacillati</taxon>
        <taxon>Actinomycetota</taxon>
        <taxon>Actinomycetes</taxon>
        <taxon>Mycobacteriales</taxon>
        <taxon>Corynebacteriaceae</taxon>
        <taxon>Corynebacterium</taxon>
    </lineage>
</organism>
<dbReference type="InterPro" id="IPR035959">
    <property type="entry name" value="RutC-like_sf"/>
</dbReference>
<dbReference type="PROSITE" id="PS51257">
    <property type="entry name" value="PROKAR_LIPOPROTEIN"/>
    <property type="match status" value="1"/>
</dbReference>
<feature type="compositionally biased region" description="Polar residues" evidence="1">
    <location>
        <begin position="239"/>
        <end position="248"/>
    </location>
</feature>
<dbReference type="STRING" id="1404245.CGLY_13880"/>
<reference evidence="3 4" key="1">
    <citation type="journal article" date="2015" name="Int. J. Syst. Evol. Microbiol.">
        <title>Revisiting Corynebacterium glyciniphilum (ex Kubota et al., 1972) sp. nov., nom. rev., isolated from putrefied banana.</title>
        <authorList>
            <person name="Al-Dilaimi A."/>
            <person name="Bednarz H."/>
            <person name="Lomker A."/>
            <person name="Niehaus K."/>
            <person name="Kalinowski J."/>
            <person name="Ruckert C."/>
        </authorList>
    </citation>
    <scope>NUCLEOTIDE SEQUENCE [LARGE SCALE GENOMIC DNA]</scope>
    <source>
        <strain evidence="3">AJ 3170</strain>
    </source>
</reference>
<accession>X5EF39</accession>
<feature type="compositionally biased region" description="Low complexity" evidence="1">
    <location>
        <begin position="209"/>
        <end position="223"/>
    </location>
</feature>
<evidence type="ECO:0000313" key="3">
    <source>
        <dbReference type="EMBL" id="AHW65216.1"/>
    </source>
</evidence>
<protein>
    <submittedName>
        <fullName evidence="3">Putative secreted protein</fullName>
    </submittedName>
</protein>
<dbReference type="HOGENOM" id="CLU_1010883_0_0_11"/>
<evidence type="ECO:0000313" key="4">
    <source>
        <dbReference type="Proteomes" id="UP000023703"/>
    </source>
</evidence>
<feature type="region of interest" description="Disordered" evidence="1">
    <location>
        <begin position="61"/>
        <end position="80"/>
    </location>
</feature>
<dbReference type="eggNOG" id="COG0251">
    <property type="taxonomic scope" value="Bacteria"/>
</dbReference>
<keyword evidence="4" id="KW-1185">Reference proteome</keyword>
<gene>
    <name evidence="3" type="ORF">CGLY_13880</name>
</gene>
<evidence type="ECO:0000256" key="2">
    <source>
        <dbReference type="SAM" id="SignalP"/>
    </source>
</evidence>
<feature type="region of interest" description="Disordered" evidence="1">
    <location>
        <begin position="179"/>
        <end position="252"/>
    </location>
</feature>
<proteinExistence type="predicted"/>
<dbReference type="SUPFAM" id="SSF55298">
    <property type="entry name" value="YjgF-like"/>
    <property type="match status" value="1"/>
</dbReference>
<feature type="compositionally biased region" description="Low complexity" evidence="1">
    <location>
        <begin position="180"/>
        <end position="201"/>
    </location>
</feature>
<dbReference type="RefSeq" id="WP_052540257.1">
    <property type="nucleotide sequence ID" value="NZ_CP006842.1"/>
</dbReference>
<evidence type="ECO:0000256" key="1">
    <source>
        <dbReference type="SAM" id="MobiDB-lite"/>
    </source>
</evidence>
<dbReference type="Proteomes" id="UP000023703">
    <property type="component" value="Chromosome"/>
</dbReference>
<dbReference type="EMBL" id="CP006842">
    <property type="protein sequence ID" value="AHW65216.1"/>
    <property type="molecule type" value="Genomic_DNA"/>
</dbReference>
<name>X5EF39_9CORY</name>
<dbReference type="Gene3D" id="3.30.1330.40">
    <property type="entry name" value="RutC-like"/>
    <property type="match status" value="1"/>
</dbReference>